<proteinExistence type="predicted"/>
<dbReference type="Proteomes" id="UP001303473">
    <property type="component" value="Unassembled WGS sequence"/>
</dbReference>
<dbReference type="SUPFAM" id="SSF58100">
    <property type="entry name" value="Bacterial hemolysins"/>
    <property type="match status" value="1"/>
</dbReference>
<protein>
    <submittedName>
        <fullName evidence="2">Uncharacterized protein</fullName>
    </submittedName>
</protein>
<gene>
    <name evidence="2" type="ORF">QBC46DRAFT_359354</name>
</gene>
<dbReference type="AlphaFoldDB" id="A0AAN6MXY3"/>
<organism evidence="2 3">
    <name type="scientific">Diplogelasinospora grovesii</name>
    <dbReference type="NCBI Taxonomy" id="303347"/>
    <lineage>
        <taxon>Eukaryota</taxon>
        <taxon>Fungi</taxon>
        <taxon>Dikarya</taxon>
        <taxon>Ascomycota</taxon>
        <taxon>Pezizomycotina</taxon>
        <taxon>Sordariomycetes</taxon>
        <taxon>Sordariomycetidae</taxon>
        <taxon>Sordariales</taxon>
        <taxon>Diplogelasinosporaceae</taxon>
        <taxon>Diplogelasinospora</taxon>
    </lineage>
</organism>
<sequence length="685" mass="76709">MALMLAPYNEAMRVGMGFNSYTQQLCVNDIVRKPGGVIASERDLRSHDPTKDMASTNSGSEKGMLTDGKGTMVKESLGDLQDKVSQVVSWRAEFVDNLSDVTDSLNISGALKITCAAIGGGGKGAGHYIDETKFIKSDARYHIQVQVTNQRLVADDVTEFTPIPNVQASKFNEVYGDCFISGFIEGGVLDALVLKKLKNDHTKKDMGGEIGMKMDVKVAQIEGEVKASKLNEDTEKNEETTITISWSGGGDIKPDDIKDWDVKTLTTVAMEFPDRVAKCPQKTYAILTKYTSLRSFHEQTVKGSPLDYEIAGIYTNALLDAYVEYKSMWGDLNQNIKEVNKGTSRLRRREIDDKLIAYGKEVKGDYEKRMVKYNDVKTALAKRSVEYSNQITLEEPLPANDVEPYPADSFGLDKAARDCRFEMIKIVREVNEVTADPKVATDPFRNWRYLSPHVFRMLLPTDKEPLPSPEEIAKMKSDLEAKIKECREKEQEAQDARNECDALKAKSNAEVMQLSGDASNKEKELVGKLTTKESELEALRQEVKDKESQIQKASSEAREKDSQLQRANAQVSEIAAKERDMEDRFRSALNENERIKQDHDRLWESMGNVRIDAIVWGGRDVKGDAAVFARVHQNLQNYWHLNFSNETFGCDPQPGIHKSGFIDYCRKGGSPNKIACLEGQSVHCA</sequence>
<evidence type="ECO:0000256" key="1">
    <source>
        <dbReference type="SAM" id="MobiDB-lite"/>
    </source>
</evidence>
<evidence type="ECO:0000313" key="2">
    <source>
        <dbReference type="EMBL" id="KAK3933942.1"/>
    </source>
</evidence>
<comment type="caution">
    <text evidence="2">The sequence shown here is derived from an EMBL/GenBank/DDBJ whole genome shotgun (WGS) entry which is preliminary data.</text>
</comment>
<feature type="compositionally biased region" description="Basic and acidic residues" evidence="1">
    <location>
        <begin position="42"/>
        <end position="51"/>
    </location>
</feature>
<keyword evidence="3" id="KW-1185">Reference proteome</keyword>
<evidence type="ECO:0000313" key="3">
    <source>
        <dbReference type="Proteomes" id="UP001303473"/>
    </source>
</evidence>
<feature type="region of interest" description="Disordered" evidence="1">
    <location>
        <begin position="42"/>
        <end position="67"/>
    </location>
</feature>
<accession>A0AAN6MXY3</accession>
<feature type="region of interest" description="Disordered" evidence="1">
    <location>
        <begin position="541"/>
        <end position="566"/>
    </location>
</feature>
<feature type="compositionally biased region" description="Basic and acidic residues" evidence="1">
    <location>
        <begin position="541"/>
        <end position="563"/>
    </location>
</feature>
<name>A0AAN6MXY3_9PEZI</name>
<reference evidence="3" key="1">
    <citation type="journal article" date="2023" name="Mol. Phylogenet. Evol.">
        <title>Genome-scale phylogeny and comparative genomics of the fungal order Sordariales.</title>
        <authorList>
            <person name="Hensen N."/>
            <person name="Bonometti L."/>
            <person name="Westerberg I."/>
            <person name="Brannstrom I.O."/>
            <person name="Guillou S."/>
            <person name="Cros-Aarteil S."/>
            <person name="Calhoun S."/>
            <person name="Haridas S."/>
            <person name="Kuo A."/>
            <person name="Mondo S."/>
            <person name="Pangilinan J."/>
            <person name="Riley R."/>
            <person name="LaButti K."/>
            <person name="Andreopoulos B."/>
            <person name="Lipzen A."/>
            <person name="Chen C."/>
            <person name="Yan M."/>
            <person name="Daum C."/>
            <person name="Ng V."/>
            <person name="Clum A."/>
            <person name="Steindorff A."/>
            <person name="Ohm R.A."/>
            <person name="Martin F."/>
            <person name="Silar P."/>
            <person name="Natvig D.O."/>
            <person name="Lalanne C."/>
            <person name="Gautier V."/>
            <person name="Ament-Velasquez S.L."/>
            <person name="Kruys A."/>
            <person name="Hutchinson M.I."/>
            <person name="Powell A.J."/>
            <person name="Barry K."/>
            <person name="Miller A.N."/>
            <person name="Grigoriev I.V."/>
            <person name="Debuchy R."/>
            <person name="Gladieux P."/>
            <person name="Hiltunen Thoren M."/>
            <person name="Johannesson H."/>
        </authorList>
    </citation>
    <scope>NUCLEOTIDE SEQUENCE [LARGE SCALE GENOMIC DNA]</scope>
    <source>
        <strain evidence="3">CBS 340.73</strain>
    </source>
</reference>
<dbReference type="EMBL" id="MU854046">
    <property type="protein sequence ID" value="KAK3933942.1"/>
    <property type="molecule type" value="Genomic_DNA"/>
</dbReference>